<feature type="domain" description="Radical SAM core" evidence="5">
    <location>
        <begin position="17"/>
        <end position="218"/>
    </location>
</feature>
<evidence type="ECO:0000256" key="4">
    <source>
        <dbReference type="ARBA" id="ARBA00023014"/>
    </source>
</evidence>
<reference evidence="6" key="1">
    <citation type="journal article" date="2020" name="bioRxiv">
        <title>A rank-normalized archaeal taxonomy based on genome phylogeny resolves widespread incomplete and uneven classifications.</title>
        <authorList>
            <person name="Rinke C."/>
            <person name="Chuvochina M."/>
            <person name="Mussig A.J."/>
            <person name="Chaumeil P.-A."/>
            <person name="Waite D.W."/>
            <person name="Whitman W.B."/>
            <person name="Parks D.H."/>
            <person name="Hugenholtz P."/>
        </authorList>
    </citation>
    <scope>NUCLEOTIDE SEQUENCE</scope>
    <source>
        <strain evidence="6">UBA12518</strain>
    </source>
</reference>
<comment type="caution">
    <text evidence="6">The sequence shown here is derived from an EMBL/GenBank/DDBJ whole genome shotgun (WGS) entry which is preliminary data.</text>
</comment>
<dbReference type="GO" id="GO:0051536">
    <property type="term" value="F:iron-sulfur cluster binding"/>
    <property type="evidence" value="ECO:0007669"/>
    <property type="project" value="UniProtKB-KW"/>
</dbReference>
<dbReference type="SFLD" id="SFLDG01067">
    <property type="entry name" value="SPASM/twitch_domain_containing"/>
    <property type="match status" value="1"/>
</dbReference>
<evidence type="ECO:0000313" key="7">
    <source>
        <dbReference type="Proteomes" id="UP000600363"/>
    </source>
</evidence>
<dbReference type="GO" id="GO:0046872">
    <property type="term" value="F:metal ion binding"/>
    <property type="evidence" value="ECO:0007669"/>
    <property type="project" value="UniProtKB-KW"/>
</dbReference>
<dbReference type="PANTHER" id="PTHR11228:SF7">
    <property type="entry name" value="PQQA PEPTIDE CYCLASE"/>
    <property type="match status" value="1"/>
</dbReference>
<keyword evidence="4" id="KW-0411">Iron-sulfur</keyword>
<organism evidence="6 7">
    <name type="scientific">Methermicoccus shengliensis</name>
    <dbReference type="NCBI Taxonomy" id="660064"/>
    <lineage>
        <taxon>Archaea</taxon>
        <taxon>Methanobacteriati</taxon>
        <taxon>Methanobacteriota</taxon>
        <taxon>Stenosarchaea group</taxon>
        <taxon>Methanomicrobia</taxon>
        <taxon>Methanosarcinales</taxon>
        <taxon>Methermicoccaceae</taxon>
        <taxon>Methermicoccus</taxon>
    </lineage>
</organism>
<dbReference type="PROSITE" id="PS51918">
    <property type="entry name" value="RADICAL_SAM"/>
    <property type="match status" value="1"/>
</dbReference>
<keyword evidence="3" id="KW-0408">Iron</keyword>
<evidence type="ECO:0000313" key="6">
    <source>
        <dbReference type="EMBL" id="HIH69546.1"/>
    </source>
</evidence>
<dbReference type="SFLD" id="SFLDS00029">
    <property type="entry name" value="Radical_SAM"/>
    <property type="match status" value="1"/>
</dbReference>
<accession>A0A832RY64</accession>
<dbReference type="Proteomes" id="UP000600363">
    <property type="component" value="Unassembled WGS sequence"/>
</dbReference>
<dbReference type="InterPro" id="IPR007197">
    <property type="entry name" value="rSAM"/>
</dbReference>
<dbReference type="RefSeq" id="WP_042687276.1">
    <property type="nucleotide sequence ID" value="NZ_DUIH01000011.1"/>
</dbReference>
<dbReference type="CDD" id="cd01335">
    <property type="entry name" value="Radical_SAM"/>
    <property type="match status" value="1"/>
</dbReference>
<evidence type="ECO:0000259" key="5">
    <source>
        <dbReference type="PROSITE" id="PS51918"/>
    </source>
</evidence>
<dbReference type="Gene3D" id="3.20.20.70">
    <property type="entry name" value="Aldolase class I"/>
    <property type="match status" value="1"/>
</dbReference>
<dbReference type="AlphaFoldDB" id="A0A832RY64"/>
<dbReference type="PANTHER" id="PTHR11228">
    <property type="entry name" value="RADICAL SAM DOMAIN PROTEIN"/>
    <property type="match status" value="1"/>
</dbReference>
<keyword evidence="2" id="KW-0479">Metal-binding</keyword>
<sequence length="323" mass="36631">MGAPTMMLRALWQLKVRHRPVILSHTINAKCNLRCAFCPYSRRNGKEMSTEEVKRLLSEARAMGIVVYNVWATEPLLRADLPECLGYAKSLGMSTSMITNGLLLSERIDELVDVVDYLSVSLDGIQSYSELRGADVNVVLDGIRIAREQGMDVLLNCVINERNLHELGELAALAHRLGCLISFEPVAEYEEIPKSTWEELGIRSRERYEQAIDGLMELKRRGLPIMNSYAYLRMIRELKPTFRCRVGELFLHVGLDGEVVSCRERELTLGRVSDGLKRVWQETSQRRREISSTCGGCLSFGYAESSMALDGNLEVMRNYGRYL</sequence>
<gene>
    <name evidence="6" type="ORF">HA299_02830</name>
</gene>
<dbReference type="SUPFAM" id="SSF102114">
    <property type="entry name" value="Radical SAM enzymes"/>
    <property type="match status" value="1"/>
</dbReference>
<evidence type="ECO:0000256" key="1">
    <source>
        <dbReference type="ARBA" id="ARBA00022691"/>
    </source>
</evidence>
<proteinExistence type="predicted"/>
<dbReference type="GO" id="GO:0003824">
    <property type="term" value="F:catalytic activity"/>
    <property type="evidence" value="ECO:0007669"/>
    <property type="project" value="InterPro"/>
</dbReference>
<dbReference type="InterPro" id="IPR050377">
    <property type="entry name" value="Radical_SAM_PqqE_MftC-like"/>
</dbReference>
<dbReference type="Pfam" id="PF04055">
    <property type="entry name" value="Radical_SAM"/>
    <property type="match status" value="1"/>
</dbReference>
<evidence type="ECO:0000256" key="3">
    <source>
        <dbReference type="ARBA" id="ARBA00023004"/>
    </source>
</evidence>
<dbReference type="EMBL" id="DUIH01000011">
    <property type="protein sequence ID" value="HIH69546.1"/>
    <property type="molecule type" value="Genomic_DNA"/>
</dbReference>
<dbReference type="InterPro" id="IPR013785">
    <property type="entry name" value="Aldolase_TIM"/>
</dbReference>
<name>A0A832RY64_9EURY</name>
<keyword evidence="1" id="KW-0949">S-adenosyl-L-methionine</keyword>
<protein>
    <submittedName>
        <fullName evidence="6">Radical SAM protein</fullName>
    </submittedName>
</protein>
<dbReference type="InterPro" id="IPR058240">
    <property type="entry name" value="rSAM_sf"/>
</dbReference>
<evidence type="ECO:0000256" key="2">
    <source>
        <dbReference type="ARBA" id="ARBA00022723"/>
    </source>
</evidence>